<dbReference type="RefSeq" id="WP_200346673.1">
    <property type="nucleotide sequence ID" value="NZ_NRSJ01000022.1"/>
</dbReference>
<accession>A0AAJ0U632</accession>
<name>A0AAJ0U632_9GAMM</name>
<dbReference type="Proteomes" id="UP001296776">
    <property type="component" value="Unassembled WGS sequence"/>
</dbReference>
<gene>
    <name evidence="2" type="ORF">CKO40_13090</name>
</gene>
<protein>
    <submittedName>
        <fullName evidence="2">ClpXP protease specificity-enhancing factor</fullName>
    </submittedName>
</protein>
<feature type="compositionally biased region" description="Acidic residues" evidence="1">
    <location>
        <begin position="101"/>
        <end position="116"/>
    </location>
</feature>
<dbReference type="GO" id="GO:0005829">
    <property type="term" value="C:cytosol"/>
    <property type="evidence" value="ECO:0007669"/>
    <property type="project" value="TreeGrafter"/>
</dbReference>
<sequence length="145" mass="15334">MTSNRPYLIRALYEWIADNQMTPHLLVDANHPEAVVPGDYVADGRIVLNVAAVAVHGLVLGNDAIRFSARFGGKPFPVELPVAAVLGIYARENGQGMLFADEADITGETPEQEGSETADGSDGSSSDSSGEAAEKGKRPALRVVK</sequence>
<feature type="region of interest" description="Disordered" evidence="1">
    <location>
        <begin position="99"/>
        <end position="145"/>
    </location>
</feature>
<evidence type="ECO:0000313" key="2">
    <source>
        <dbReference type="EMBL" id="MBK1705460.1"/>
    </source>
</evidence>
<feature type="compositionally biased region" description="Low complexity" evidence="1">
    <location>
        <begin position="117"/>
        <end position="131"/>
    </location>
</feature>
<keyword evidence="2" id="KW-0378">Hydrolase</keyword>
<keyword evidence="2" id="KW-0645">Protease</keyword>
<reference evidence="2" key="1">
    <citation type="submission" date="2017-08" db="EMBL/GenBank/DDBJ databases">
        <authorList>
            <person name="Imhoff J.F."/>
            <person name="Rahn T."/>
            <person name="Kuenzel S."/>
            <person name="Neulinger S.C."/>
        </authorList>
    </citation>
    <scope>NUCLEOTIDE SEQUENCE</scope>
    <source>
        <strain evidence="2">DSM 11080</strain>
    </source>
</reference>
<dbReference type="PIRSF" id="PIRSF005276">
    <property type="entry name" value="SspB"/>
    <property type="match status" value="1"/>
</dbReference>
<dbReference type="GO" id="GO:0006508">
    <property type="term" value="P:proteolysis"/>
    <property type="evidence" value="ECO:0007669"/>
    <property type="project" value="UniProtKB-KW"/>
</dbReference>
<evidence type="ECO:0000313" key="3">
    <source>
        <dbReference type="Proteomes" id="UP001296776"/>
    </source>
</evidence>
<dbReference type="AlphaFoldDB" id="A0AAJ0U632"/>
<dbReference type="InterPro" id="IPR036760">
    <property type="entry name" value="SspB-like_sf"/>
</dbReference>
<dbReference type="Gene3D" id="2.30.30.220">
    <property type="entry name" value="SspB-like"/>
    <property type="match status" value="1"/>
</dbReference>
<dbReference type="GO" id="GO:0045732">
    <property type="term" value="P:positive regulation of protein catabolic process"/>
    <property type="evidence" value="ECO:0007669"/>
    <property type="project" value="TreeGrafter"/>
</dbReference>
<dbReference type="PANTHER" id="PTHR37486">
    <property type="entry name" value="STRINGENT STARVATION PROTEIN B"/>
    <property type="match status" value="1"/>
</dbReference>
<evidence type="ECO:0000256" key="1">
    <source>
        <dbReference type="SAM" id="MobiDB-lite"/>
    </source>
</evidence>
<dbReference type="NCBIfam" id="NF008769">
    <property type="entry name" value="PRK11798.2-5"/>
    <property type="match status" value="1"/>
</dbReference>
<proteinExistence type="predicted"/>
<reference evidence="2" key="2">
    <citation type="journal article" date="2020" name="Microorganisms">
        <title>Osmotic Adaptation and Compatible Solute Biosynthesis of Phototrophic Bacteria as Revealed from Genome Analyses.</title>
        <authorList>
            <person name="Imhoff J.F."/>
            <person name="Rahn T."/>
            <person name="Kunzel S."/>
            <person name="Keller A."/>
            <person name="Neulinger S.C."/>
        </authorList>
    </citation>
    <scope>NUCLEOTIDE SEQUENCE</scope>
    <source>
        <strain evidence="2">DSM 11080</strain>
    </source>
</reference>
<dbReference type="GO" id="GO:0005840">
    <property type="term" value="C:ribosome"/>
    <property type="evidence" value="ECO:0007669"/>
    <property type="project" value="TreeGrafter"/>
</dbReference>
<comment type="caution">
    <text evidence="2">The sequence shown here is derived from an EMBL/GenBank/DDBJ whole genome shotgun (WGS) entry which is preliminary data.</text>
</comment>
<organism evidence="2 3">
    <name type="scientific">Halochromatium glycolicum</name>
    <dbReference type="NCBI Taxonomy" id="85075"/>
    <lineage>
        <taxon>Bacteria</taxon>
        <taxon>Pseudomonadati</taxon>
        <taxon>Pseudomonadota</taxon>
        <taxon>Gammaproteobacteria</taxon>
        <taxon>Chromatiales</taxon>
        <taxon>Chromatiaceae</taxon>
        <taxon>Halochromatium</taxon>
    </lineage>
</organism>
<dbReference type="PANTHER" id="PTHR37486:SF1">
    <property type="entry name" value="STRINGENT STARVATION PROTEIN B"/>
    <property type="match status" value="1"/>
</dbReference>
<dbReference type="InterPro" id="IPR007481">
    <property type="entry name" value="SspB"/>
</dbReference>
<dbReference type="Pfam" id="PF04386">
    <property type="entry name" value="SspB"/>
    <property type="match status" value="1"/>
</dbReference>
<dbReference type="GO" id="GO:0008233">
    <property type="term" value="F:peptidase activity"/>
    <property type="evidence" value="ECO:0007669"/>
    <property type="project" value="UniProtKB-KW"/>
</dbReference>
<dbReference type="SUPFAM" id="SSF101738">
    <property type="entry name" value="SspB-like"/>
    <property type="match status" value="1"/>
</dbReference>
<dbReference type="EMBL" id="NRSJ01000022">
    <property type="protein sequence ID" value="MBK1705460.1"/>
    <property type="molecule type" value="Genomic_DNA"/>
</dbReference>
<keyword evidence="3" id="KW-1185">Reference proteome</keyword>